<evidence type="ECO:0000313" key="2">
    <source>
        <dbReference type="EMBL" id="PRR69631.1"/>
    </source>
</evidence>
<evidence type="ECO:0000256" key="1">
    <source>
        <dbReference type="SAM" id="Phobius"/>
    </source>
</evidence>
<dbReference type="AlphaFoldDB" id="A0A9X7P4Z4"/>
<accession>A0A9X7P4Z4</accession>
<evidence type="ECO:0000313" key="3">
    <source>
        <dbReference type="Proteomes" id="UP000239430"/>
    </source>
</evidence>
<comment type="caution">
    <text evidence="2">The sequence shown here is derived from an EMBL/GenBank/DDBJ whole genome shotgun (WGS) entry which is preliminary data.</text>
</comment>
<proteinExistence type="predicted"/>
<feature type="transmembrane region" description="Helical" evidence="1">
    <location>
        <begin position="23"/>
        <end position="48"/>
    </location>
</feature>
<protein>
    <submittedName>
        <fullName evidence="2">Uncharacterized protein</fullName>
    </submittedName>
</protein>
<dbReference type="EMBL" id="PVXL01000072">
    <property type="protein sequence ID" value="PRR69631.1"/>
    <property type="molecule type" value="Genomic_DNA"/>
</dbReference>
<dbReference type="Proteomes" id="UP000239430">
    <property type="component" value="Unassembled WGS sequence"/>
</dbReference>
<name>A0A9X7P4Z4_9FIRM</name>
<gene>
    <name evidence="2" type="ORF">MOST_30530</name>
</gene>
<sequence>MRDWTDRLAAALEHLICAKTNEIWMEIVIGFGLVMLVIWGFQAVCIGLREIAKAGGM</sequence>
<organism evidence="2 3">
    <name type="scientific">Neomoorella stamsii</name>
    <dbReference type="NCBI Taxonomy" id="1266720"/>
    <lineage>
        <taxon>Bacteria</taxon>
        <taxon>Bacillati</taxon>
        <taxon>Bacillota</taxon>
        <taxon>Clostridia</taxon>
        <taxon>Neomoorellales</taxon>
        <taxon>Neomoorellaceae</taxon>
        <taxon>Neomoorella</taxon>
    </lineage>
</organism>
<keyword evidence="1" id="KW-0472">Membrane</keyword>
<keyword evidence="3" id="KW-1185">Reference proteome</keyword>
<reference evidence="2 3" key="1">
    <citation type="submission" date="2018-03" db="EMBL/GenBank/DDBJ databases">
        <title>Genome sequence of Moorella stamsii DSM 26217.</title>
        <authorList>
            <person name="Poehlein A."/>
            <person name="Daniel R."/>
        </authorList>
    </citation>
    <scope>NUCLEOTIDE SEQUENCE [LARGE SCALE GENOMIC DNA]</scope>
    <source>
        <strain evidence="3">DSM 26217</strain>
    </source>
</reference>
<keyword evidence="1" id="KW-1133">Transmembrane helix</keyword>
<keyword evidence="1" id="KW-0812">Transmembrane</keyword>